<keyword evidence="1" id="KW-0812">Transmembrane</keyword>
<accession>A0AAW9PX78</accession>
<comment type="caution">
    <text evidence="2">The sequence shown here is derived from an EMBL/GenBank/DDBJ whole genome shotgun (WGS) entry which is preliminary data.</text>
</comment>
<dbReference type="RefSeq" id="WP_330481977.1">
    <property type="nucleotide sequence ID" value="NZ_JAZBJZ010000005.1"/>
</dbReference>
<proteinExistence type="predicted"/>
<reference evidence="2" key="1">
    <citation type="submission" date="2024-01" db="EMBL/GenBank/DDBJ databases">
        <title>Bank of Algae and Cyanobacteria of the Azores (BACA) strain genomes.</title>
        <authorList>
            <person name="Luz R."/>
            <person name="Cordeiro R."/>
            <person name="Fonseca A."/>
            <person name="Goncalves V."/>
        </authorList>
    </citation>
    <scope>NUCLEOTIDE SEQUENCE</scope>
    <source>
        <strain evidence="2">BACA0141</strain>
    </source>
</reference>
<protein>
    <submittedName>
        <fullName evidence="2">Uncharacterized protein</fullName>
    </submittedName>
</protein>
<sequence>MPSSLIPIIWIGRFAIAAHTLEGLIAAFFATSKQKSPLKCAIYTFFVGTVGLLELLESDKEAIT</sequence>
<evidence type="ECO:0000256" key="1">
    <source>
        <dbReference type="SAM" id="Phobius"/>
    </source>
</evidence>
<evidence type="ECO:0000313" key="3">
    <source>
        <dbReference type="Proteomes" id="UP001333818"/>
    </source>
</evidence>
<organism evidence="2 3">
    <name type="scientific">Tumidithrix elongata BACA0141</name>
    <dbReference type="NCBI Taxonomy" id="2716417"/>
    <lineage>
        <taxon>Bacteria</taxon>
        <taxon>Bacillati</taxon>
        <taxon>Cyanobacteriota</taxon>
        <taxon>Cyanophyceae</taxon>
        <taxon>Pseudanabaenales</taxon>
        <taxon>Pseudanabaenaceae</taxon>
        <taxon>Tumidithrix</taxon>
        <taxon>Tumidithrix elongata</taxon>
    </lineage>
</organism>
<name>A0AAW9PX78_9CYAN</name>
<evidence type="ECO:0000313" key="2">
    <source>
        <dbReference type="EMBL" id="MEE3715553.1"/>
    </source>
</evidence>
<gene>
    <name evidence="2" type="ORF">V2H45_02205</name>
</gene>
<keyword evidence="1" id="KW-0472">Membrane</keyword>
<dbReference type="AlphaFoldDB" id="A0AAW9PX78"/>
<dbReference type="Proteomes" id="UP001333818">
    <property type="component" value="Unassembled WGS sequence"/>
</dbReference>
<keyword evidence="1" id="KW-1133">Transmembrane helix</keyword>
<keyword evidence="3" id="KW-1185">Reference proteome</keyword>
<dbReference type="EMBL" id="JAZBJZ010000005">
    <property type="protein sequence ID" value="MEE3715553.1"/>
    <property type="molecule type" value="Genomic_DNA"/>
</dbReference>
<feature type="transmembrane region" description="Helical" evidence="1">
    <location>
        <begin position="6"/>
        <end position="29"/>
    </location>
</feature>